<evidence type="ECO:0000256" key="2">
    <source>
        <dbReference type="ARBA" id="ARBA00002788"/>
    </source>
</evidence>
<evidence type="ECO:0000256" key="4">
    <source>
        <dbReference type="ARBA" id="ARBA00022679"/>
    </source>
</evidence>
<keyword evidence="4" id="KW-0808">Transferase</keyword>
<keyword evidence="8" id="KW-1185">Reference proteome</keyword>
<proteinExistence type="predicted"/>
<accession>A0A1Q8E9Y7</accession>
<dbReference type="EMBL" id="MSJM01000002">
    <property type="protein sequence ID" value="OLF48609.1"/>
    <property type="molecule type" value="Genomic_DNA"/>
</dbReference>
<dbReference type="NCBIfam" id="TIGR02364">
    <property type="entry name" value="dha_pts"/>
    <property type="match status" value="1"/>
</dbReference>
<evidence type="ECO:0000313" key="7">
    <source>
        <dbReference type="EMBL" id="OLF48609.1"/>
    </source>
</evidence>
<comment type="function">
    <text evidence="2">Component of the dihydroxyacetone kinase complex, which is responsible for the phosphoenolpyruvate (PEP)-dependent phosphorylation of dihydroxyacetone. DhaM serves as the phosphoryl donor. Is phosphorylated by phosphoenolpyruvate in an EI- and HPr-dependent reaction, and a phosphorelay system on histidine residues finally leads to phosphoryl transfer to DhaL and dihydroxyacetone.</text>
</comment>
<gene>
    <name evidence="7" type="ORF">BU202_03040</name>
</gene>
<dbReference type="EC" id="2.7.1.121" evidence="3"/>
<dbReference type="GO" id="GO:0016020">
    <property type="term" value="C:membrane"/>
    <property type="evidence" value="ECO:0007669"/>
    <property type="project" value="InterPro"/>
</dbReference>
<dbReference type="SUPFAM" id="SSF53062">
    <property type="entry name" value="PTS system fructose IIA component-like"/>
    <property type="match status" value="1"/>
</dbReference>
<name>A0A1Q8E9Y7_9STRE</name>
<dbReference type="RefSeq" id="WP_075104330.1">
    <property type="nucleotide sequence ID" value="NZ_MSJM01000002.1"/>
</dbReference>
<comment type="subunit">
    <text evidence="5">Homodimer. The dihydroxyacetone kinase complex is composed of a homodimer of DhaM, a homodimer of DhaK and the subunit DhaL.</text>
</comment>
<feature type="domain" description="PTS EIIA type-4" evidence="6">
    <location>
        <begin position="1"/>
        <end position="127"/>
    </location>
</feature>
<dbReference type="GO" id="GO:0009401">
    <property type="term" value="P:phosphoenolpyruvate-dependent sugar phosphotransferase system"/>
    <property type="evidence" value="ECO:0007669"/>
    <property type="project" value="InterPro"/>
</dbReference>
<keyword evidence="7" id="KW-0418">Kinase</keyword>
<evidence type="ECO:0000256" key="1">
    <source>
        <dbReference type="ARBA" id="ARBA00001113"/>
    </source>
</evidence>
<dbReference type="PANTHER" id="PTHR38594:SF1">
    <property type="entry name" value="PEP-DEPENDENT DIHYDROXYACETONE KINASE, PHOSPHORYL DONOR SUBUNIT DHAM"/>
    <property type="match status" value="1"/>
</dbReference>
<dbReference type="PANTHER" id="PTHR38594">
    <property type="entry name" value="PEP-DEPENDENT DIHYDROXYACETONE KINASE, PHOSPHORYL DONOR SUBUNIT DHAM"/>
    <property type="match status" value="1"/>
</dbReference>
<dbReference type="InterPro" id="IPR039643">
    <property type="entry name" value="DhaM"/>
</dbReference>
<dbReference type="GO" id="GO:0019563">
    <property type="term" value="P:glycerol catabolic process"/>
    <property type="evidence" value="ECO:0007669"/>
    <property type="project" value="InterPro"/>
</dbReference>
<dbReference type="OrthoDB" id="7065393at2"/>
<evidence type="ECO:0000256" key="5">
    <source>
        <dbReference type="ARBA" id="ARBA00046577"/>
    </source>
</evidence>
<dbReference type="AlphaFoldDB" id="A0A1Q8E9Y7"/>
<dbReference type="Pfam" id="PF03610">
    <property type="entry name" value="EIIA-man"/>
    <property type="match status" value="1"/>
</dbReference>
<dbReference type="Gene3D" id="3.40.50.510">
    <property type="entry name" value="Phosphotransferase system, mannose-type IIA component"/>
    <property type="match status" value="1"/>
</dbReference>
<reference evidence="8" key="1">
    <citation type="submission" date="2016-12" db="EMBL/GenBank/DDBJ databases">
        <authorList>
            <person name="Gulvik C.A."/>
        </authorList>
    </citation>
    <scope>NUCLEOTIDE SEQUENCE [LARGE SCALE GENOMIC DNA]</scope>
    <source>
        <strain evidence="8">NED12-00049-6B</strain>
    </source>
</reference>
<dbReference type="InterPro" id="IPR004701">
    <property type="entry name" value="PTS_EIIA_man-typ"/>
</dbReference>
<protein>
    <recommendedName>
        <fullName evidence="3">phosphoenolpyruvate--glycerone phosphotransferase</fullName>
        <ecNumber evidence="3">2.7.1.121</ecNumber>
    </recommendedName>
</protein>
<organism evidence="7 8">
    <name type="scientific">Streptococcus cuniculi</name>
    <dbReference type="NCBI Taxonomy" id="1432788"/>
    <lineage>
        <taxon>Bacteria</taxon>
        <taxon>Bacillati</taxon>
        <taxon>Bacillota</taxon>
        <taxon>Bacilli</taxon>
        <taxon>Lactobacillales</taxon>
        <taxon>Streptococcaceae</taxon>
        <taxon>Streptococcus</taxon>
    </lineage>
</organism>
<dbReference type="InterPro" id="IPR012844">
    <property type="entry name" value="DhaM_N"/>
</dbReference>
<comment type="catalytic activity">
    <reaction evidence="1">
        <text>dihydroxyacetone + phosphoenolpyruvate = dihydroxyacetone phosphate + pyruvate</text>
        <dbReference type="Rhea" id="RHEA:18381"/>
        <dbReference type="ChEBI" id="CHEBI:15361"/>
        <dbReference type="ChEBI" id="CHEBI:16016"/>
        <dbReference type="ChEBI" id="CHEBI:57642"/>
        <dbReference type="ChEBI" id="CHEBI:58702"/>
        <dbReference type="EC" id="2.7.1.121"/>
    </reaction>
</comment>
<evidence type="ECO:0000259" key="6">
    <source>
        <dbReference type="PROSITE" id="PS51096"/>
    </source>
</evidence>
<dbReference type="PROSITE" id="PS51096">
    <property type="entry name" value="PTS_EIIA_TYPE_4"/>
    <property type="match status" value="1"/>
</dbReference>
<sequence length="127" mass="13684">MKAIILVSHSEKISEGLKEMLEEMIDSTAVRIISAGGTGDGRLGTNAITIYEHLNACCECEEIYIFADIGSSILSSETAIEMLDLEEDRQKVTLFDAPLIEGAFIGAVQASIGACTEDILEEISLNK</sequence>
<comment type="caution">
    <text evidence="7">The sequence shown here is derived from an EMBL/GenBank/DDBJ whole genome shotgun (WGS) entry which is preliminary data.</text>
</comment>
<dbReference type="Proteomes" id="UP000186890">
    <property type="component" value="Unassembled WGS sequence"/>
</dbReference>
<evidence type="ECO:0000256" key="3">
    <source>
        <dbReference type="ARBA" id="ARBA00012095"/>
    </source>
</evidence>
<dbReference type="GO" id="GO:0047324">
    <property type="term" value="F:phosphoenolpyruvate-glycerone phosphotransferase activity"/>
    <property type="evidence" value="ECO:0007669"/>
    <property type="project" value="UniProtKB-EC"/>
</dbReference>
<dbReference type="InterPro" id="IPR036662">
    <property type="entry name" value="PTS_EIIA_man-typ_sf"/>
</dbReference>
<evidence type="ECO:0000313" key="8">
    <source>
        <dbReference type="Proteomes" id="UP000186890"/>
    </source>
</evidence>